<dbReference type="SUPFAM" id="SSF53383">
    <property type="entry name" value="PLP-dependent transferases"/>
    <property type="match status" value="1"/>
</dbReference>
<dbReference type="PANTHER" id="PTHR42790">
    <property type="entry name" value="AMINOTRANSFERASE"/>
    <property type="match status" value="1"/>
</dbReference>
<dbReference type="PANTHER" id="PTHR42790:SF19">
    <property type="entry name" value="KYNURENINE_ALPHA-AMINOADIPATE AMINOTRANSFERASE, MITOCHONDRIAL"/>
    <property type="match status" value="1"/>
</dbReference>
<reference evidence="6" key="1">
    <citation type="submission" date="2018-05" db="EMBL/GenBank/DDBJ databases">
        <authorList>
            <person name="Lanie J.A."/>
            <person name="Ng W.-L."/>
            <person name="Kazmierczak K.M."/>
            <person name="Andrzejewski T.M."/>
            <person name="Davidsen T.M."/>
            <person name="Wayne K.J."/>
            <person name="Tettelin H."/>
            <person name="Glass J.I."/>
            <person name="Rusch D."/>
            <person name="Podicherti R."/>
            <person name="Tsui H.-C.T."/>
            <person name="Winkler M.E."/>
        </authorList>
    </citation>
    <scope>NUCLEOTIDE SEQUENCE</scope>
</reference>
<proteinExistence type="predicted"/>
<evidence type="ECO:0000313" key="6">
    <source>
        <dbReference type="EMBL" id="SVB89752.1"/>
    </source>
</evidence>
<dbReference type="GO" id="GO:0030170">
    <property type="term" value="F:pyridoxal phosphate binding"/>
    <property type="evidence" value="ECO:0007669"/>
    <property type="project" value="InterPro"/>
</dbReference>
<gene>
    <name evidence="6" type="ORF">METZ01_LOCUS242606</name>
</gene>
<keyword evidence="3" id="KW-0808">Transferase</keyword>
<dbReference type="InterPro" id="IPR015424">
    <property type="entry name" value="PyrdxlP-dep_Trfase"/>
</dbReference>
<evidence type="ECO:0000256" key="3">
    <source>
        <dbReference type="ARBA" id="ARBA00022679"/>
    </source>
</evidence>
<dbReference type="Gene3D" id="3.40.640.10">
    <property type="entry name" value="Type I PLP-dependent aspartate aminotransferase-like (Major domain)"/>
    <property type="match status" value="1"/>
</dbReference>
<dbReference type="EMBL" id="UINC01062796">
    <property type="protein sequence ID" value="SVB89752.1"/>
    <property type="molecule type" value="Genomic_DNA"/>
</dbReference>
<dbReference type="GO" id="GO:1901605">
    <property type="term" value="P:alpha-amino acid metabolic process"/>
    <property type="evidence" value="ECO:0007669"/>
    <property type="project" value="TreeGrafter"/>
</dbReference>
<evidence type="ECO:0000256" key="4">
    <source>
        <dbReference type="ARBA" id="ARBA00022898"/>
    </source>
</evidence>
<dbReference type="Gene3D" id="3.90.1150.10">
    <property type="entry name" value="Aspartate Aminotransferase, domain 1"/>
    <property type="match status" value="1"/>
</dbReference>
<dbReference type="GO" id="GO:0008483">
    <property type="term" value="F:transaminase activity"/>
    <property type="evidence" value="ECO:0007669"/>
    <property type="project" value="UniProtKB-KW"/>
</dbReference>
<keyword evidence="2" id="KW-0032">Aminotransferase</keyword>
<accession>A0A382HRM5</accession>
<evidence type="ECO:0000256" key="1">
    <source>
        <dbReference type="ARBA" id="ARBA00001933"/>
    </source>
</evidence>
<feature type="non-terminal residue" evidence="6">
    <location>
        <position position="218"/>
    </location>
</feature>
<evidence type="ECO:0000256" key="2">
    <source>
        <dbReference type="ARBA" id="ARBA00022576"/>
    </source>
</evidence>
<protein>
    <recommendedName>
        <fullName evidence="5">Aminotransferase class I/classII large domain-containing protein</fullName>
    </recommendedName>
</protein>
<organism evidence="6">
    <name type="scientific">marine metagenome</name>
    <dbReference type="NCBI Taxonomy" id="408172"/>
    <lineage>
        <taxon>unclassified sequences</taxon>
        <taxon>metagenomes</taxon>
        <taxon>ecological metagenomes</taxon>
    </lineage>
</organism>
<comment type="cofactor">
    <cofactor evidence="1">
        <name>pyridoxal 5'-phosphate</name>
        <dbReference type="ChEBI" id="CHEBI:597326"/>
    </cofactor>
</comment>
<dbReference type="AlphaFoldDB" id="A0A382HRM5"/>
<keyword evidence="4" id="KW-0663">Pyridoxal phosphate</keyword>
<dbReference type="InterPro" id="IPR050859">
    <property type="entry name" value="Class-I_PLP-dep_aminotransf"/>
</dbReference>
<sequence length="218" mass="23507">MIINPRGTIILLFVAMRDSMIDTNFDVIKILSAGATALGAGAETESRWEIPSAHPDPIDLAVGMPVPEGIPMASLANHFSNVLSSGRYGEMEYEYGRGKIDLRELLNDPNNGFTSLSQTPDNFILFNGGSGCMESFCATFLNPGDIVLVEGPSFSGTVETILKYQGKIIEVPMTAEGMSYQAIEEIVAKCGRSGEVIKGIYTIDDFHNPTGVTMSENN</sequence>
<dbReference type="InterPro" id="IPR004839">
    <property type="entry name" value="Aminotransferase_I/II_large"/>
</dbReference>
<dbReference type="Pfam" id="PF00155">
    <property type="entry name" value="Aminotran_1_2"/>
    <property type="match status" value="1"/>
</dbReference>
<name>A0A382HRM5_9ZZZZ</name>
<dbReference type="InterPro" id="IPR015421">
    <property type="entry name" value="PyrdxlP-dep_Trfase_major"/>
</dbReference>
<evidence type="ECO:0000259" key="5">
    <source>
        <dbReference type="Pfam" id="PF00155"/>
    </source>
</evidence>
<dbReference type="InterPro" id="IPR015422">
    <property type="entry name" value="PyrdxlP-dep_Trfase_small"/>
</dbReference>
<feature type="domain" description="Aminotransferase class I/classII large" evidence="5">
    <location>
        <begin position="100"/>
        <end position="216"/>
    </location>
</feature>